<dbReference type="PANTHER" id="PTHR37318:SF1">
    <property type="entry name" value="BSL7504 PROTEIN"/>
    <property type="match status" value="1"/>
</dbReference>
<dbReference type="Gene3D" id="1.10.10.10">
    <property type="entry name" value="Winged helix-like DNA-binding domain superfamily/Winged helix DNA-binding domain"/>
    <property type="match status" value="1"/>
</dbReference>
<dbReference type="EMBL" id="NWBP01000036">
    <property type="protein sequence ID" value="PCC81887.1"/>
    <property type="molecule type" value="Genomic_DNA"/>
</dbReference>
<dbReference type="AlphaFoldDB" id="A0A2A4AH75"/>
<dbReference type="InterPro" id="IPR027395">
    <property type="entry name" value="WH_DNA-bd_dom"/>
</dbReference>
<evidence type="ECO:0000259" key="1">
    <source>
        <dbReference type="Pfam" id="PF13601"/>
    </source>
</evidence>
<dbReference type="InterPro" id="IPR011991">
    <property type="entry name" value="ArsR-like_HTH"/>
</dbReference>
<protein>
    <submittedName>
        <fullName evidence="2">MarR family transcriptional regulator</fullName>
    </submittedName>
</protein>
<name>A0A2A4AH75_9CORY</name>
<evidence type="ECO:0000313" key="2">
    <source>
        <dbReference type="EMBL" id="PCC81887.1"/>
    </source>
</evidence>
<feature type="domain" description="Winged helix DNA-binding" evidence="1">
    <location>
        <begin position="33"/>
        <end position="100"/>
    </location>
</feature>
<organism evidence="2 3">
    <name type="scientific">Corynebacterium accolens</name>
    <dbReference type="NCBI Taxonomy" id="38284"/>
    <lineage>
        <taxon>Bacteria</taxon>
        <taxon>Bacillati</taxon>
        <taxon>Actinomycetota</taxon>
        <taxon>Actinomycetes</taxon>
        <taxon>Mycobacteriales</taxon>
        <taxon>Corynebacteriaceae</taxon>
        <taxon>Corynebacterium</taxon>
    </lineage>
</organism>
<reference evidence="2 3" key="1">
    <citation type="submission" date="2017-09" db="EMBL/GenBank/DDBJ databases">
        <title>Draft Genome Sequence of Corynebacterium accolens AH4003.</title>
        <authorList>
            <person name="Chen Y."/>
            <person name="Oosthuysen W.F."/>
            <person name="Kelley S."/>
            <person name="Horswill A."/>
        </authorList>
    </citation>
    <scope>NUCLEOTIDE SEQUENCE [LARGE SCALE GENOMIC DNA]</scope>
    <source>
        <strain evidence="2 3">AH4003</strain>
    </source>
</reference>
<dbReference type="PANTHER" id="PTHR37318">
    <property type="entry name" value="BSL7504 PROTEIN"/>
    <property type="match status" value="1"/>
</dbReference>
<evidence type="ECO:0000313" key="3">
    <source>
        <dbReference type="Proteomes" id="UP000218690"/>
    </source>
</evidence>
<proteinExistence type="predicted"/>
<dbReference type="InterPro" id="IPR036388">
    <property type="entry name" value="WH-like_DNA-bd_sf"/>
</dbReference>
<accession>A0A2A4AH75</accession>
<sequence>MPELNPVIHPINRFKICATLNAYGAADATMRMEMRFSSLRDETGLSDATLSKQLNTLEEAGLVSRFREYGSSRSKDAVWVMLTAEGREAFANHLAALREMAGEAAT</sequence>
<gene>
    <name evidence="2" type="ORF">COM45_11850</name>
</gene>
<dbReference type="CDD" id="cd00090">
    <property type="entry name" value="HTH_ARSR"/>
    <property type="match status" value="1"/>
</dbReference>
<dbReference type="Proteomes" id="UP000218690">
    <property type="component" value="Unassembled WGS sequence"/>
</dbReference>
<comment type="caution">
    <text evidence="2">The sequence shown here is derived from an EMBL/GenBank/DDBJ whole genome shotgun (WGS) entry which is preliminary data.</text>
</comment>
<dbReference type="Pfam" id="PF13601">
    <property type="entry name" value="HTH_34"/>
    <property type="match status" value="1"/>
</dbReference>
<dbReference type="InterPro" id="IPR036390">
    <property type="entry name" value="WH_DNA-bd_sf"/>
</dbReference>
<dbReference type="SUPFAM" id="SSF46785">
    <property type="entry name" value="Winged helix' DNA-binding domain"/>
    <property type="match status" value="1"/>
</dbReference>